<accession>A0AAV6HL56</accession>
<name>A0AAV6HL56_9ERIC</name>
<reference evidence="3 4" key="1">
    <citation type="submission" date="2020-08" db="EMBL/GenBank/DDBJ databases">
        <title>Plant Genome Project.</title>
        <authorList>
            <person name="Zhang R.-G."/>
        </authorList>
    </citation>
    <scope>NUCLEOTIDE SEQUENCE [LARGE SCALE GENOMIC DNA]</scope>
    <source>
        <strain evidence="3">WSP0</strain>
        <tissue evidence="3">Leaf</tissue>
    </source>
</reference>
<dbReference type="EMBL" id="JACTNZ010000013">
    <property type="protein sequence ID" value="KAG5514573.1"/>
    <property type="molecule type" value="Genomic_DNA"/>
</dbReference>
<gene>
    <name evidence="3" type="ORF">RHGRI_035844</name>
</gene>
<feature type="region of interest" description="Disordered" evidence="1">
    <location>
        <begin position="55"/>
        <end position="77"/>
    </location>
</feature>
<feature type="compositionally biased region" description="Acidic residues" evidence="1">
    <location>
        <begin position="55"/>
        <end position="67"/>
    </location>
</feature>
<keyword evidence="2" id="KW-0812">Transmembrane</keyword>
<dbReference type="Proteomes" id="UP000823749">
    <property type="component" value="Chromosome 13"/>
</dbReference>
<keyword evidence="2" id="KW-1133">Transmembrane helix</keyword>
<evidence type="ECO:0000313" key="4">
    <source>
        <dbReference type="Proteomes" id="UP000823749"/>
    </source>
</evidence>
<dbReference type="AlphaFoldDB" id="A0AAV6HL56"/>
<feature type="transmembrane region" description="Helical" evidence="2">
    <location>
        <begin position="88"/>
        <end position="114"/>
    </location>
</feature>
<organism evidence="3 4">
    <name type="scientific">Rhododendron griersonianum</name>
    <dbReference type="NCBI Taxonomy" id="479676"/>
    <lineage>
        <taxon>Eukaryota</taxon>
        <taxon>Viridiplantae</taxon>
        <taxon>Streptophyta</taxon>
        <taxon>Embryophyta</taxon>
        <taxon>Tracheophyta</taxon>
        <taxon>Spermatophyta</taxon>
        <taxon>Magnoliopsida</taxon>
        <taxon>eudicotyledons</taxon>
        <taxon>Gunneridae</taxon>
        <taxon>Pentapetalae</taxon>
        <taxon>asterids</taxon>
        <taxon>Ericales</taxon>
        <taxon>Ericaceae</taxon>
        <taxon>Ericoideae</taxon>
        <taxon>Rhodoreae</taxon>
        <taxon>Rhododendron</taxon>
    </lineage>
</organism>
<proteinExistence type="predicted"/>
<sequence>MDLMIPRNPTLPPQNSPIVSSSAHCIDLLRLLFPKSCSVRHLVSSVGHNIVDWDCDNDDDDEEEEEEPKMSYSKVPSKSYKKASITTILRITIVVVGVLLLSYFLCCVPCLSLYGSNYNRGDEERKDKNKFP</sequence>
<keyword evidence="4" id="KW-1185">Reference proteome</keyword>
<evidence type="ECO:0000313" key="3">
    <source>
        <dbReference type="EMBL" id="KAG5514573.1"/>
    </source>
</evidence>
<keyword evidence="2" id="KW-0472">Membrane</keyword>
<comment type="caution">
    <text evidence="3">The sequence shown here is derived from an EMBL/GenBank/DDBJ whole genome shotgun (WGS) entry which is preliminary data.</text>
</comment>
<evidence type="ECO:0008006" key="5">
    <source>
        <dbReference type="Google" id="ProtNLM"/>
    </source>
</evidence>
<evidence type="ECO:0000256" key="1">
    <source>
        <dbReference type="SAM" id="MobiDB-lite"/>
    </source>
</evidence>
<protein>
    <recommendedName>
        <fullName evidence="5">Transmembrane protein</fullName>
    </recommendedName>
</protein>
<evidence type="ECO:0000256" key="2">
    <source>
        <dbReference type="SAM" id="Phobius"/>
    </source>
</evidence>